<comment type="caution">
    <text evidence="1">The sequence shown here is derived from an EMBL/GenBank/DDBJ whole genome shotgun (WGS) entry which is preliminary data.</text>
</comment>
<reference evidence="1 2" key="1">
    <citation type="submission" date="2024-01" db="EMBL/GenBank/DDBJ databases">
        <title>The genomes of 5 underutilized Papilionoideae crops provide insights into root nodulation and disease resistanc.</title>
        <authorList>
            <person name="Jiang F."/>
        </authorList>
    </citation>
    <scope>NUCLEOTIDE SEQUENCE [LARGE SCALE GENOMIC DNA]</scope>
    <source>
        <strain evidence="1">LVBAO_FW01</strain>
        <tissue evidence="1">Leaves</tissue>
    </source>
</reference>
<keyword evidence="2" id="KW-1185">Reference proteome</keyword>
<dbReference type="AlphaFoldDB" id="A0AAN9M8A4"/>
<accession>A0AAN9M8A4</accession>
<gene>
    <name evidence="1" type="ORF">VNO77_07241</name>
</gene>
<evidence type="ECO:0000313" key="2">
    <source>
        <dbReference type="Proteomes" id="UP001367508"/>
    </source>
</evidence>
<evidence type="ECO:0000313" key="1">
    <source>
        <dbReference type="EMBL" id="KAK7349677.1"/>
    </source>
</evidence>
<proteinExistence type="predicted"/>
<dbReference type="Proteomes" id="UP001367508">
    <property type="component" value="Unassembled WGS sequence"/>
</dbReference>
<sequence>MHSRLEKRLEQERAVVALATSLVEVEYDPKVISKDDIVTANRRHACTTPGGSFAPGTTRGGSPKCQFWPCHLRGSCKDPSRMRYDKRTPLSIG</sequence>
<dbReference type="EMBL" id="JAYMYQ010000002">
    <property type="protein sequence ID" value="KAK7349677.1"/>
    <property type="molecule type" value="Genomic_DNA"/>
</dbReference>
<protein>
    <submittedName>
        <fullName evidence="1">Uncharacterized protein</fullName>
    </submittedName>
</protein>
<organism evidence="1 2">
    <name type="scientific">Canavalia gladiata</name>
    <name type="common">Sword bean</name>
    <name type="synonym">Dolichos gladiatus</name>
    <dbReference type="NCBI Taxonomy" id="3824"/>
    <lineage>
        <taxon>Eukaryota</taxon>
        <taxon>Viridiplantae</taxon>
        <taxon>Streptophyta</taxon>
        <taxon>Embryophyta</taxon>
        <taxon>Tracheophyta</taxon>
        <taxon>Spermatophyta</taxon>
        <taxon>Magnoliopsida</taxon>
        <taxon>eudicotyledons</taxon>
        <taxon>Gunneridae</taxon>
        <taxon>Pentapetalae</taxon>
        <taxon>rosids</taxon>
        <taxon>fabids</taxon>
        <taxon>Fabales</taxon>
        <taxon>Fabaceae</taxon>
        <taxon>Papilionoideae</taxon>
        <taxon>50 kb inversion clade</taxon>
        <taxon>NPAAA clade</taxon>
        <taxon>indigoferoid/millettioid clade</taxon>
        <taxon>Phaseoleae</taxon>
        <taxon>Canavalia</taxon>
    </lineage>
</organism>
<name>A0AAN9M8A4_CANGL</name>